<dbReference type="OrthoDB" id="419711at2759"/>
<organism evidence="2 4">
    <name type="scientific">Rhizophagus clarus</name>
    <dbReference type="NCBI Taxonomy" id="94130"/>
    <lineage>
        <taxon>Eukaryota</taxon>
        <taxon>Fungi</taxon>
        <taxon>Fungi incertae sedis</taxon>
        <taxon>Mucoromycota</taxon>
        <taxon>Glomeromycotina</taxon>
        <taxon>Glomeromycetes</taxon>
        <taxon>Glomerales</taxon>
        <taxon>Glomeraceae</taxon>
        <taxon>Rhizophagus</taxon>
    </lineage>
</organism>
<dbReference type="PANTHER" id="PTHR12242">
    <property type="entry name" value="OS02G0130600 PROTEIN-RELATED"/>
    <property type="match status" value="1"/>
</dbReference>
<dbReference type="Proteomes" id="UP000247702">
    <property type="component" value="Unassembled WGS sequence"/>
</dbReference>
<dbReference type="AlphaFoldDB" id="A0A2Z6R188"/>
<gene>
    <name evidence="3" type="ORF">RCL2_001117600</name>
    <name evidence="2" type="ORF">RclHR1_01920003</name>
</gene>
<dbReference type="EMBL" id="BLAL01000075">
    <property type="protein sequence ID" value="GES84035.1"/>
    <property type="molecule type" value="Genomic_DNA"/>
</dbReference>
<dbReference type="Proteomes" id="UP000615446">
    <property type="component" value="Unassembled WGS sequence"/>
</dbReference>
<reference evidence="2 4" key="1">
    <citation type="submission" date="2017-11" db="EMBL/GenBank/DDBJ databases">
        <title>The genome of Rhizophagus clarus HR1 reveals common genetic basis of auxotrophy among arbuscular mycorrhizal fungi.</title>
        <authorList>
            <person name="Kobayashi Y."/>
        </authorList>
    </citation>
    <scope>NUCLEOTIDE SEQUENCE [LARGE SCALE GENOMIC DNA]</scope>
    <source>
        <strain evidence="2 4">HR1</strain>
    </source>
</reference>
<feature type="transmembrane region" description="Helical" evidence="1">
    <location>
        <begin position="180"/>
        <end position="201"/>
    </location>
</feature>
<keyword evidence="4" id="KW-1185">Reference proteome</keyword>
<evidence type="ECO:0000313" key="4">
    <source>
        <dbReference type="Proteomes" id="UP000247702"/>
    </source>
</evidence>
<proteinExistence type="predicted"/>
<evidence type="ECO:0000313" key="2">
    <source>
        <dbReference type="EMBL" id="GBB91799.1"/>
    </source>
</evidence>
<dbReference type="EMBL" id="BEXD01001024">
    <property type="protein sequence ID" value="GBB91799.1"/>
    <property type="molecule type" value="Genomic_DNA"/>
</dbReference>
<dbReference type="GO" id="GO:0016020">
    <property type="term" value="C:membrane"/>
    <property type="evidence" value="ECO:0007669"/>
    <property type="project" value="TreeGrafter"/>
</dbReference>
<feature type="transmembrane region" description="Helical" evidence="1">
    <location>
        <begin position="71"/>
        <end position="91"/>
    </location>
</feature>
<protein>
    <submittedName>
        <fullName evidence="2">Uncharacterized protein</fullName>
    </submittedName>
</protein>
<feature type="transmembrane region" description="Helical" evidence="1">
    <location>
        <begin position="112"/>
        <end position="138"/>
    </location>
</feature>
<keyword evidence="1" id="KW-0472">Membrane</keyword>
<keyword evidence="1" id="KW-0812">Transmembrane</keyword>
<reference evidence="3" key="2">
    <citation type="submission" date="2019-10" db="EMBL/GenBank/DDBJ databases">
        <title>Conservation and host-specific expression of non-tandemly repeated heterogenous ribosome RNA gene in arbuscular mycorrhizal fungi.</title>
        <authorList>
            <person name="Maeda T."/>
            <person name="Kobayashi Y."/>
            <person name="Nakagawa T."/>
            <person name="Ezawa T."/>
            <person name="Yamaguchi K."/>
            <person name="Bino T."/>
            <person name="Nishimoto Y."/>
            <person name="Shigenobu S."/>
            <person name="Kawaguchi M."/>
        </authorList>
    </citation>
    <scope>NUCLEOTIDE SEQUENCE</scope>
    <source>
        <strain evidence="3">HR1</strain>
    </source>
</reference>
<dbReference type="STRING" id="94130.A0A2Z6R188"/>
<evidence type="ECO:0000313" key="3">
    <source>
        <dbReference type="EMBL" id="GES84035.1"/>
    </source>
</evidence>
<accession>A0A2Z6R188</accession>
<feature type="transmembrane region" description="Helical" evidence="1">
    <location>
        <begin position="153"/>
        <end position="173"/>
    </location>
</feature>
<keyword evidence="1" id="KW-1133">Transmembrane helix</keyword>
<feature type="transmembrane region" description="Helical" evidence="1">
    <location>
        <begin position="40"/>
        <end position="59"/>
    </location>
</feature>
<name>A0A2Z6R188_9GLOM</name>
<comment type="caution">
    <text evidence="2">The sequence shown here is derived from an EMBL/GenBank/DDBJ whole genome shotgun (WGS) entry which is preliminary data.</text>
</comment>
<evidence type="ECO:0000256" key="1">
    <source>
        <dbReference type="SAM" id="Phobius"/>
    </source>
</evidence>
<sequence length="271" mass="32340">MEDNMIDNKNKPNFANFFHFKDFDAEKSVTSWFISSKTLLIIRGIIALYTWIILIGQFIDTVIYGGTDYFFVYFTNLGFVGLTAYFTTAFYHSYRYVTKNNKPVSFQYQPDILNWLFWLLYHTIVHYSTIIMLAYWIFLSKHFILEKPLPYRWWLNVSMHGSNFLLTMIEIFLNRQIMVASFVILCLTIQIFYMFVVFINYALTSQWIYEFMDFTRGSISALWYIGLLIGFTIIFFIMYGVHLLRDSLGRRFDRHNDDYTNNDEPVSSISI</sequence>
<dbReference type="PANTHER" id="PTHR12242:SF1">
    <property type="entry name" value="MYND-TYPE DOMAIN-CONTAINING PROTEIN"/>
    <property type="match status" value="1"/>
</dbReference>
<feature type="transmembrane region" description="Helical" evidence="1">
    <location>
        <begin position="221"/>
        <end position="244"/>
    </location>
</feature>